<reference evidence="1 2" key="1">
    <citation type="journal article" date="1992" name="Lakartidningen">
        <title>[Penicillin V and not amoxicillin is the first choice preparation in acute otitis].</title>
        <authorList>
            <person name="Kamme C."/>
            <person name="Lundgren K."/>
            <person name="Prellner K."/>
        </authorList>
    </citation>
    <scope>NUCLEOTIDE SEQUENCE [LARGE SCALE GENOMIC DNA]</scope>
    <source>
        <strain evidence="1 2">W1</strain>
    </source>
</reference>
<dbReference type="GO" id="GO:0016852">
    <property type="term" value="F:sirohydrochlorin cobaltochelatase activity"/>
    <property type="evidence" value="ECO:0007669"/>
    <property type="project" value="InterPro"/>
</dbReference>
<protein>
    <recommendedName>
        <fullName evidence="3">Sirohydrochlorin cobaltochelatase</fullName>
    </recommendedName>
</protein>
<gene>
    <name evidence="1" type="ORF">EPJ80_00845</name>
</gene>
<organism evidence="1 2">
    <name type="scientific">Brachyspira aalborgi</name>
    <dbReference type="NCBI Taxonomy" id="29522"/>
    <lineage>
        <taxon>Bacteria</taxon>
        <taxon>Pseudomonadati</taxon>
        <taxon>Spirochaetota</taxon>
        <taxon>Spirochaetia</taxon>
        <taxon>Brachyspirales</taxon>
        <taxon>Brachyspiraceae</taxon>
        <taxon>Brachyspira</taxon>
    </lineage>
</organism>
<dbReference type="EMBL" id="SAXT01000001">
    <property type="protein sequence ID" value="TXJ13326.1"/>
    <property type="molecule type" value="Genomic_DNA"/>
</dbReference>
<dbReference type="AlphaFoldDB" id="A0A5C8CK57"/>
<accession>A0A5C8CK57</accession>
<dbReference type="GO" id="GO:0019251">
    <property type="term" value="P:anaerobic cobalamin biosynthetic process"/>
    <property type="evidence" value="ECO:0007669"/>
    <property type="project" value="InterPro"/>
</dbReference>
<proteinExistence type="predicted"/>
<evidence type="ECO:0000313" key="1">
    <source>
        <dbReference type="EMBL" id="TXJ13326.1"/>
    </source>
</evidence>
<sequence>MINKKSVILLFHGTSNYNDSKEMYDNIIKKFENEFKDFYIIDAYSSSAIRKMISNDEIFPSIENRLKELKNKNIEEVYIAPIVILQNKDYSACFHAMAKFKKDFSIIKYGESTLSIPEDYYNMVSIIKKEFNNNDYVYLFVGHGGKHHSNSAYGMLGYKLYLENQSYITMTFSKGIDIDEVKDKLIKLNKKVLIVPILISKSFHYKNEISNIIANEVKKLGLETEILDRTFGEWDLFIELCVNKTKKLINK</sequence>
<evidence type="ECO:0008006" key="3">
    <source>
        <dbReference type="Google" id="ProtNLM"/>
    </source>
</evidence>
<name>A0A5C8CK57_9SPIR</name>
<evidence type="ECO:0000313" key="2">
    <source>
        <dbReference type="Proteomes" id="UP000325116"/>
    </source>
</evidence>
<comment type="caution">
    <text evidence="1">The sequence shown here is derived from an EMBL/GenBank/DDBJ whole genome shotgun (WGS) entry which is preliminary data.</text>
</comment>
<dbReference type="Proteomes" id="UP000325116">
    <property type="component" value="Unassembled WGS sequence"/>
</dbReference>
<dbReference type="SUPFAM" id="SSF53800">
    <property type="entry name" value="Chelatase"/>
    <property type="match status" value="1"/>
</dbReference>
<dbReference type="RefSeq" id="WP_147757526.1">
    <property type="nucleotide sequence ID" value="NZ_SAXT01000001.1"/>
</dbReference>
<dbReference type="Pfam" id="PF06180">
    <property type="entry name" value="CbiK"/>
    <property type="match status" value="1"/>
</dbReference>
<dbReference type="InterPro" id="IPR010388">
    <property type="entry name" value="Anaerobic_Co-chelatase"/>
</dbReference>
<dbReference type="Gene3D" id="3.40.50.1400">
    <property type="match status" value="2"/>
</dbReference>